<dbReference type="InterPro" id="IPR041698">
    <property type="entry name" value="Methyltransf_25"/>
</dbReference>
<dbReference type="Gene3D" id="3.40.50.150">
    <property type="entry name" value="Vaccinia Virus protein VP39"/>
    <property type="match status" value="1"/>
</dbReference>
<feature type="domain" description="Methyltransferase" evidence="1">
    <location>
        <begin position="351"/>
        <end position="440"/>
    </location>
</feature>
<dbReference type="RefSeq" id="WP_204057466.1">
    <property type="nucleotide sequence ID" value="NZ_BAAAGP010000027.1"/>
</dbReference>
<dbReference type="PANTHER" id="PTHR43591">
    <property type="entry name" value="METHYLTRANSFERASE"/>
    <property type="match status" value="1"/>
</dbReference>
<dbReference type="EMBL" id="BOOC01000011">
    <property type="protein sequence ID" value="GIH39999.1"/>
    <property type="molecule type" value="Genomic_DNA"/>
</dbReference>
<dbReference type="SUPFAM" id="SSF158997">
    <property type="entry name" value="Trm112p-like"/>
    <property type="match status" value="1"/>
</dbReference>
<protein>
    <recommendedName>
        <fullName evidence="1">Methyltransferase domain-containing protein</fullName>
    </recommendedName>
</protein>
<dbReference type="Proteomes" id="UP000603904">
    <property type="component" value="Unassembled WGS sequence"/>
</dbReference>
<organism evidence="2 3">
    <name type="scientific">Microbispora corallina</name>
    <dbReference type="NCBI Taxonomy" id="83302"/>
    <lineage>
        <taxon>Bacteria</taxon>
        <taxon>Bacillati</taxon>
        <taxon>Actinomycetota</taxon>
        <taxon>Actinomycetes</taxon>
        <taxon>Streptosporangiales</taxon>
        <taxon>Streptosporangiaceae</taxon>
        <taxon>Microbispora</taxon>
    </lineage>
</organism>
<name>A0ABQ4FYW4_9ACTN</name>
<sequence>MSVTTAADVTVSDLLDAVISAPAVRLDAEFLRLVDALWDGGTLTGLALPAVPLVLERLDRAGDDRKGHLLVLLGLLAEAEYPDTEGPVTAAVREGLDGYLALLGRCAKGEPLTLALLYLLSHLPGDRERVLAVAGGLGLDLDDLTRLDRCLQSLDPDDVVLGRVWPSPWEWSLSESERDFDRGWIGTLTPEQITATWRGDTRSVLAYTGAKAYWAVRHGRPTVVADTRGDDGGAATGAREVTTRHADAFRCPTCRGELEFGADRVTCRACPAAYPVARGVLDFLSSADEARDADDVLQNAAGMQGIGHYYENVLRPAFLRVMGSNWGGAVTPADEDAYLLDHTRPADGPLLDLAAGAGRWTAVVAEAAGAGRVVALDVITPMLTDLAARLPEVETVRASALRLPFGDATLGGVNCWNALQALPDPKAAIDEIGRCLRPGGVLTMLTFRWSPDPVYRYFQHAHSFPGSPDGIELFEPEQIRGWLDGAGLVVREESRPGTFVFVTAEKA</sequence>
<keyword evidence="3" id="KW-1185">Reference proteome</keyword>
<dbReference type="Pfam" id="PF13649">
    <property type="entry name" value="Methyltransf_25"/>
    <property type="match status" value="1"/>
</dbReference>
<evidence type="ECO:0000313" key="3">
    <source>
        <dbReference type="Proteomes" id="UP000603904"/>
    </source>
</evidence>
<evidence type="ECO:0000259" key="1">
    <source>
        <dbReference type="Pfam" id="PF13649"/>
    </source>
</evidence>
<evidence type="ECO:0000313" key="2">
    <source>
        <dbReference type="EMBL" id="GIH39999.1"/>
    </source>
</evidence>
<dbReference type="PANTHER" id="PTHR43591:SF24">
    <property type="entry name" value="2-METHOXY-6-POLYPRENYL-1,4-BENZOQUINOL METHYLASE, MITOCHONDRIAL"/>
    <property type="match status" value="1"/>
</dbReference>
<accession>A0ABQ4FYW4</accession>
<dbReference type="SUPFAM" id="SSF53335">
    <property type="entry name" value="S-adenosyl-L-methionine-dependent methyltransferases"/>
    <property type="match status" value="1"/>
</dbReference>
<proteinExistence type="predicted"/>
<dbReference type="CDD" id="cd02440">
    <property type="entry name" value="AdoMet_MTases"/>
    <property type="match status" value="1"/>
</dbReference>
<reference evidence="2 3" key="1">
    <citation type="submission" date="2021-01" db="EMBL/GenBank/DDBJ databases">
        <title>Whole genome shotgun sequence of Microbispora corallina NBRC 16416.</title>
        <authorList>
            <person name="Komaki H."/>
            <person name="Tamura T."/>
        </authorList>
    </citation>
    <scope>NUCLEOTIDE SEQUENCE [LARGE SCALE GENOMIC DNA]</scope>
    <source>
        <strain evidence="2 3">NBRC 16416</strain>
    </source>
</reference>
<gene>
    <name evidence="2" type="ORF">Mco01_29990</name>
</gene>
<dbReference type="Gene3D" id="2.20.25.10">
    <property type="match status" value="1"/>
</dbReference>
<dbReference type="InterPro" id="IPR029063">
    <property type="entry name" value="SAM-dependent_MTases_sf"/>
</dbReference>
<comment type="caution">
    <text evidence="2">The sequence shown here is derived from an EMBL/GenBank/DDBJ whole genome shotgun (WGS) entry which is preliminary data.</text>
</comment>